<dbReference type="GO" id="GO:0005576">
    <property type="term" value="C:extracellular region"/>
    <property type="evidence" value="ECO:0007669"/>
    <property type="project" value="UniProtKB-SubCell"/>
</dbReference>
<keyword evidence="11" id="KW-1185">Reference proteome</keyword>
<evidence type="ECO:0000256" key="4">
    <source>
        <dbReference type="ARBA" id="ARBA00022525"/>
    </source>
</evidence>
<feature type="disulfide bond" evidence="8">
    <location>
        <begin position="47"/>
        <end position="63"/>
    </location>
</feature>
<dbReference type="AlphaFoldDB" id="A0A8T0FD31"/>
<dbReference type="EMBL" id="JABXBU010000012">
    <property type="protein sequence ID" value="KAF8789036.1"/>
    <property type="molecule type" value="Genomic_DNA"/>
</dbReference>
<dbReference type="PANTHER" id="PTHR35981:SF2">
    <property type="entry name" value="ION TRANSPORT PEPTIDE, ISOFORM C"/>
    <property type="match status" value="1"/>
</dbReference>
<comment type="caution">
    <text evidence="10">The sequence shown here is derived from an EMBL/GenBank/DDBJ whole genome shotgun (WGS) entry which is preliminary data.</text>
</comment>
<evidence type="ECO:0000256" key="8">
    <source>
        <dbReference type="PIRSR" id="PIRSR631098-51"/>
    </source>
</evidence>
<accession>A0A8T0FD31</accession>
<evidence type="ECO:0000256" key="3">
    <source>
        <dbReference type="ARBA" id="ARBA00005447"/>
    </source>
</evidence>
<evidence type="ECO:0000256" key="2">
    <source>
        <dbReference type="ARBA" id="ARBA00004613"/>
    </source>
</evidence>
<reference evidence="10" key="2">
    <citation type="submission" date="2020-06" db="EMBL/GenBank/DDBJ databases">
        <authorList>
            <person name="Sheffer M."/>
        </authorList>
    </citation>
    <scope>NUCLEOTIDE SEQUENCE</scope>
</reference>
<proteinExistence type="inferred from homology"/>
<dbReference type="InterPro" id="IPR018251">
    <property type="entry name" value="Crust_neurhormone_CS"/>
</dbReference>
<comment type="similarity">
    <text evidence="3">Belongs to the arthropod CHH/MIH/GIH/VIH hormone family.</text>
</comment>
<dbReference type="PRINTS" id="PR00550">
    <property type="entry name" value="HYPRGLYCEMIC"/>
</dbReference>
<dbReference type="PROSITE" id="PS01250">
    <property type="entry name" value="CHH_MIH_GIH"/>
    <property type="match status" value="1"/>
</dbReference>
<evidence type="ECO:0000313" key="11">
    <source>
        <dbReference type="Proteomes" id="UP000807504"/>
    </source>
</evidence>
<dbReference type="Proteomes" id="UP000807504">
    <property type="component" value="Unassembled WGS sequence"/>
</dbReference>
<dbReference type="GO" id="GO:0005184">
    <property type="term" value="F:neuropeptide hormone activity"/>
    <property type="evidence" value="ECO:0007669"/>
    <property type="project" value="InterPro"/>
</dbReference>
<feature type="disulfide bond" evidence="8">
    <location>
        <begin position="31"/>
        <end position="67"/>
    </location>
</feature>
<dbReference type="InterPro" id="IPR035957">
    <property type="entry name" value="Crust_neurohorm_sf"/>
</dbReference>
<keyword evidence="7 8" id="KW-1015">Disulfide bond</keyword>
<evidence type="ECO:0000256" key="6">
    <source>
        <dbReference type="ARBA" id="ARBA00022729"/>
    </source>
</evidence>
<dbReference type="InterPro" id="IPR001166">
    <property type="entry name" value="Hyperglycemic"/>
</dbReference>
<evidence type="ECO:0000256" key="7">
    <source>
        <dbReference type="ARBA" id="ARBA00023157"/>
    </source>
</evidence>
<feature type="chain" id="PRO_5035907278" evidence="9">
    <location>
        <begin position="20"/>
        <end position="101"/>
    </location>
</feature>
<protein>
    <submittedName>
        <fullName evidence="10">Crustacean hyperglycemic hormones 3 like protein</fullName>
    </submittedName>
</protein>
<keyword evidence="5" id="KW-0372">Hormone</keyword>
<comment type="function">
    <text evidence="1">May increase the toxicity of alpha-latrotoxin and/or other venom components. Is non-toxic to mice and to the cockroach Periplaneta americana.</text>
</comment>
<reference evidence="10" key="1">
    <citation type="journal article" date="2020" name="bioRxiv">
        <title>Chromosome-level reference genome of the European wasp spider Argiope bruennichi: a resource for studies on range expansion and evolutionary adaptation.</title>
        <authorList>
            <person name="Sheffer M.M."/>
            <person name="Hoppe A."/>
            <person name="Krehenwinkel H."/>
            <person name="Uhl G."/>
            <person name="Kuss A.W."/>
            <person name="Jensen L."/>
            <person name="Jensen C."/>
            <person name="Gillespie R.G."/>
            <person name="Hoff K.J."/>
            <person name="Prost S."/>
        </authorList>
    </citation>
    <scope>NUCLEOTIDE SEQUENCE</scope>
</reference>
<comment type="subcellular location">
    <subcellularLocation>
        <location evidence="2">Secreted</location>
    </subcellularLocation>
</comment>
<evidence type="ECO:0000256" key="9">
    <source>
        <dbReference type="SAM" id="SignalP"/>
    </source>
</evidence>
<feature type="disulfide bond" evidence="8">
    <location>
        <begin position="50"/>
        <end position="76"/>
    </location>
</feature>
<keyword evidence="6 9" id="KW-0732">Signal</keyword>
<dbReference type="SUPFAM" id="SSF81778">
    <property type="entry name" value="Crustacean CHH/MIH/GIH neurohormone"/>
    <property type="match status" value="1"/>
</dbReference>
<dbReference type="Gene3D" id="1.10.2010.10">
    <property type="entry name" value="Crustacean CHH/MIH/GIH neurohormone"/>
    <property type="match status" value="1"/>
</dbReference>
<organism evidence="10 11">
    <name type="scientific">Argiope bruennichi</name>
    <name type="common">Wasp spider</name>
    <name type="synonym">Aranea bruennichi</name>
    <dbReference type="NCBI Taxonomy" id="94029"/>
    <lineage>
        <taxon>Eukaryota</taxon>
        <taxon>Metazoa</taxon>
        <taxon>Ecdysozoa</taxon>
        <taxon>Arthropoda</taxon>
        <taxon>Chelicerata</taxon>
        <taxon>Arachnida</taxon>
        <taxon>Araneae</taxon>
        <taxon>Araneomorphae</taxon>
        <taxon>Entelegynae</taxon>
        <taxon>Araneoidea</taxon>
        <taxon>Araneidae</taxon>
        <taxon>Argiope</taxon>
    </lineage>
</organism>
<dbReference type="OrthoDB" id="6365952at2759"/>
<evidence type="ECO:0000313" key="10">
    <source>
        <dbReference type="EMBL" id="KAF8789036.1"/>
    </source>
</evidence>
<name>A0A8T0FD31_ARGBR</name>
<gene>
    <name evidence="10" type="ORF">HNY73_007017</name>
</gene>
<evidence type="ECO:0000256" key="5">
    <source>
        <dbReference type="ARBA" id="ARBA00022702"/>
    </source>
</evidence>
<keyword evidence="4" id="KW-0964">Secreted</keyword>
<dbReference type="GO" id="GO:0007623">
    <property type="term" value="P:circadian rhythm"/>
    <property type="evidence" value="ECO:0007669"/>
    <property type="project" value="TreeGrafter"/>
</dbReference>
<sequence>MSLLRAILVFVMVFQIASCDIWEDTFNRVGCKGQYDKYKMAHLERICDECYELYKEQDIHLDCRSHCFGSGTFFKCLEMVALSELRKQQVMHSWDILRRVN</sequence>
<dbReference type="PANTHER" id="PTHR35981">
    <property type="entry name" value="ION TRANSPORT PEPTIDE, ISOFORM C"/>
    <property type="match status" value="1"/>
</dbReference>
<dbReference type="Pfam" id="PF01147">
    <property type="entry name" value="Crust_neurohorm"/>
    <property type="match status" value="1"/>
</dbReference>
<dbReference type="InterPro" id="IPR031098">
    <property type="entry name" value="Crust_neurohorm"/>
</dbReference>
<evidence type="ECO:0000256" key="1">
    <source>
        <dbReference type="ARBA" id="ARBA00003845"/>
    </source>
</evidence>
<feature type="signal peptide" evidence="9">
    <location>
        <begin position="1"/>
        <end position="19"/>
    </location>
</feature>